<feature type="disulfide bond" evidence="1">
    <location>
        <begin position="1038"/>
        <end position="1053"/>
    </location>
</feature>
<feature type="domain" description="TNFR-Cys" evidence="4">
    <location>
        <begin position="773"/>
        <end position="813"/>
    </location>
</feature>
<feature type="transmembrane region" description="Helical" evidence="3">
    <location>
        <begin position="1352"/>
        <end position="1375"/>
    </location>
</feature>
<gene>
    <name evidence="5" type="ORF">TeGR_g11945</name>
</gene>
<evidence type="ECO:0000256" key="2">
    <source>
        <dbReference type="SAM" id="MobiDB-lite"/>
    </source>
</evidence>
<comment type="caution">
    <text evidence="5">The sequence shown here is derived from an EMBL/GenBank/DDBJ whole genome shotgun (WGS) entry which is preliminary data.</text>
</comment>
<dbReference type="Pfam" id="PF00020">
    <property type="entry name" value="TNFR_c6"/>
    <property type="match status" value="2"/>
</dbReference>
<dbReference type="Pfam" id="PF07699">
    <property type="entry name" value="Ephrin_rec_like"/>
    <property type="match status" value="1"/>
</dbReference>
<proteinExistence type="predicted"/>
<feature type="region of interest" description="Disordered" evidence="2">
    <location>
        <begin position="1"/>
        <end position="22"/>
    </location>
</feature>
<feature type="disulfide bond" evidence="1">
    <location>
        <begin position="904"/>
        <end position="922"/>
    </location>
</feature>
<keyword evidence="3" id="KW-0812">Transmembrane</keyword>
<feature type="disulfide bond" evidence="1">
    <location>
        <begin position="901"/>
        <end position="914"/>
    </location>
</feature>
<dbReference type="Pfam" id="PF13385">
    <property type="entry name" value="Laminin_G_3"/>
    <property type="match status" value="1"/>
</dbReference>
<dbReference type="InterPro" id="IPR011641">
    <property type="entry name" value="Tyr-kin_ephrin_A/B_rcpt-like"/>
</dbReference>
<feature type="transmembrane region" description="Helical" evidence="3">
    <location>
        <begin position="1414"/>
        <end position="1436"/>
    </location>
</feature>
<dbReference type="InterPro" id="IPR001368">
    <property type="entry name" value="TNFR/NGFR_Cys_rich_reg"/>
</dbReference>
<feature type="disulfide bond" evidence="1">
    <location>
        <begin position="1059"/>
        <end position="1077"/>
    </location>
</feature>
<reference evidence="5 6" key="1">
    <citation type="journal article" date="2023" name="Commun. Biol.">
        <title>Genome analysis of Parmales, the sister group of diatoms, reveals the evolutionary specialization of diatoms from phago-mixotrophs to photoautotrophs.</title>
        <authorList>
            <person name="Ban H."/>
            <person name="Sato S."/>
            <person name="Yoshikawa S."/>
            <person name="Yamada K."/>
            <person name="Nakamura Y."/>
            <person name="Ichinomiya M."/>
            <person name="Sato N."/>
            <person name="Blanc-Mathieu R."/>
            <person name="Endo H."/>
            <person name="Kuwata A."/>
            <person name="Ogata H."/>
        </authorList>
    </citation>
    <scope>NUCLEOTIDE SEQUENCE [LARGE SCALE GENOMIC DNA]</scope>
</reference>
<dbReference type="SMART" id="SM01411">
    <property type="entry name" value="Ephrin_rec_like"/>
    <property type="match status" value="10"/>
</dbReference>
<organism evidence="5 6">
    <name type="scientific">Tetraparma gracilis</name>
    <dbReference type="NCBI Taxonomy" id="2962635"/>
    <lineage>
        <taxon>Eukaryota</taxon>
        <taxon>Sar</taxon>
        <taxon>Stramenopiles</taxon>
        <taxon>Ochrophyta</taxon>
        <taxon>Bolidophyceae</taxon>
        <taxon>Parmales</taxon>
        <taxon>Triparmaceae</taxon>
        <taxon>Tetraparma</taxon>
    </lineage>
</organism>
<feature type="repeat" description="TNFR-Cys" evidence="1">
    <location>
        <begin position="866"/>
        <end position="922"/>
    </location>
</feature>
<feature type="transmembrane region" description="Helical" evidence="3">
    <location>
        <begin position="1245"/>
        <end position="1266"/>
    </location>
</feature>
<dbReference type="PANTHER" id="PTHR46967:SF2">
    <property type="entry name" value="SUSHI, VON WILLEBRAND FACTOR TYPE A, EGF AND PENTRAXIN DOMAIN-CONTAINING PROTEIN 1-LIKE"/>
    <property type="match status" value="1"/>
</dbReference>
<dbReference type="PROSITE" id="PS00652">
    <property type="entry name" value="TNFR_NGFR_1"/>
    <property type="match status" value="2"/>
</dbReference>
<feature type="domain" description="TNFR-Cys" evidence="4">
    <location>
        <begin position="866"/>
        <end position="922"/>
    </location>
</feature>
<dbReference type="Proteomes" id="UP001165060">
    <property type="component" value="Unassembled WGS sequence"/>
</dbReference>
<evidence type="ECO:0000256" key="1">
    <source>
        <dbReference type="PROSITE-ProRule" id="PRU00206"/>
    </source>
</evidence>
<evidence type="ECO:0000313" key="5">
    <source>
        <dbReference type="EMBL" id="GMI53376.1"/>
    </source>
</evidence>
<keyword evidence="1" id="KW-1015">Disulfide bond</keyword>
<feature type="disulfide bond" evidence="1">
    <location>
        <begin position="792"/>
        <end position="805"/>
    </location>
</feature>
<protein>
    <recommendedName>
        <fullName evidence="4">TNFR-Cys domain-containing protein</fullName>
    </recommendedName>
</protein>
<dbReference type="EMBL" id="BRYB01006620">
    <property type="protein sequence ID" value="GMI53376.1"/>
    <property type="molecule type" value="Genomic_DNA"/>
</dbReference>
<feature type="repeat" description="TNFR-Cys" evidence="1">
    <location>
        <begin position="773"/>
        <end position="813"/>
    </location>
</feature>
<dbReference type="SUPFAM" id="SSF57586">
    <property type="entry name" value="TNF receptor-like"/>
    <property type="match status" value="1"/>
</dbReference>
<feature type="disulfide bond" evidence="1">
    <location>
        <begin position="774"/>
        <end position="789"/>
    </location>
</feature>
<dbReference type="Gene3D" id="2.10.50.10">
    <property type="entry name" value="Tumor Necrosis Factor Receptor, subunit A, domain 2"/>
    <property type="match status" value="7"/>
</dbReference>
<dbReference type="InterPro" id="IPR013320">
    <property type="entry name" value="ConA-like_dom_sf"/>
</dbReference>
<dbReference type="PANTHER" id="PTHR46967">
    <property type="entry name" value="INSULIN-LIKE GROWTH FACTOR BINDING PROTEIN,N-TERMINAL"/>
    <property type="match status" value="1"/>
</dbReference>
<feature type="compositionally biased region" description="Polar residues" evidence="2">
    <location>
        <begin position="1"/>
        <end position="10"/>
    </location>
</feature>
<feature type="transmembrane region" description="Helical" evidence="3">
    <location>
        <begin position="1326"/>
        <end position="1345"/>
    </location>
</feature>
<keyword evidence="6" id="KW-1185">Reference proteome</keyword>
<dbReference type="SUPFAM" id="SSF57184">
    <property type="entry name" value="Growth factor receptor domain"/>
    <property type="match status" value="2"/>
</dbReference>
<name>A0ABQ6NC60_9STRA</name>
<accession>A0ABQ6NC60</accession>
<feature type="transmembrane region" description="Helical" evidence="3">
    <location>
        <begin position="1527"/>
        <end position="1546"/>
    </location>
</feature>
<evidence type="ECO:0000259" key="4">
    <source>
        <dbReference type="PROSITE" id="PS50050"/>
    </source>
</evidence>
<feature type="repeat" description="TNFR-Cys" evidence="1">
    <location>
        <begin position="1037"/>
        <end position="1077"/>
    </location>
</feature>
<keyword evidence="3" id="KW-1133">Transmembrane helix</keyword>
<keyword evidence="3" id="KW-0472">Membrane</keyword>
<evidence type="ECO:0000256" key="3">
    <source>
        <dbReference type="SAM" id="Phobius"/>
    </source>
</evidence>
<comment type="caution">
    <text evidence="1">Lacks conserved residue(s) required for the propagation of feature annotation.</text>
</comment>
<dbReference type="PROSITE" id="PS50050">
    <property type="entry name" value="TNFR_NGFR_2"/>
    <property type="match status" value="3"/>
</dbReference>
<evidence type="ECO:0000313" key="6">
    <source>
        <dbReference type="Proteomes" id="UP001165060"/>
    </source>
</evidence>
<feature type="disulfide bond" evidence="1">
    <location>
        <begin position="1056"/>
        <end position="1069"/>
    </location>
</feature>
<dbReference type="SUPFAM" id="SSF49899">
    <property type="entry name" value="Concanavalin A-like lectins/glucanases"/>
    <property type="match status" value="2"/>
</dbReference>
<feature type="non-terminal residue" evidence="5">
    <location>
        <position position="1625"/>
    </location>
</feature>
<dbReference type="SMART" id="SM00208">
    <property type="entry name" value="TNFR"/>
    <property type="match status" value="4"/>
</dbReference>
<feature type="domain" description="TNFR-Cys" evidence="4">
    <location>
        <begin position="1037"/>
        <end position="1077"/>
    </location>
</feature>
<sequence length="1625" mass="171292">MACSDSSSPVGSAPAGLEATPKNGAECTSEGFVFDGVNDYLDIANDWYFGGSTSIEVLVKFSSFGESSRIFDLSSAPGKVDDVSLSNSGESSAIRASFTVGEHLVNGDNTDFILAGTFDEDEWTHVVITLGPTEFKTYKNGVLQGTESGVHELDAVTRTQNWIGRSPWAGHSFFQGTIAYMKVWYNKELTADEVTTETSLNTIPCVAGTFGTMYPMCTPCPFGTYSDTTSSATCTPCPELSTHFVVGAASVAACDQPSYHEWDFMSCNDNEPVVDSQSELAATAKSGASCSAEGMRFDGTNDYVEIDNWIWGGEVTMEVYVKYAAFKEMSKVVEMSAGLNRHTVFIGNGKADTNTLQTIGTKVMVGESWSSPSTNIWKYDWSDPGEWTRVVVTVASSTMKLYRYLNEIPSVWTQESTVIPSLLQRETYLAKSLDPTSDFFEGTIASFRIWHNVAMTEEQISDLPTMPCLPGTYGTGYPNCSVCGAGRYAAEPGSDGCIVCPDGKYLEDNEESSEQHDSADDCQVCPAGTYLPNPPPDGSGFASCDVCPDGKYNADHVLLAANHLSCSDCPVGKKNDGEFATDHNAATDCELCDPGSFSNVTGSSACTTCPEGQSSSSGATECGNCPNGYVCTEDGTRTPCAAGRYSSGNSDCKDCDAGHRCPGATAQIPCDAASHQPLTGQSTCEVCEAGTFQQESGATSCDPCTAGSFCPRSSSTPIECGNPALYCPSESSIGEVARPGYYTVPATPEKATKREDEVVCDPGHACVGGEKQACETGVSYQVWGSQAFCLQCSACSAGFGILSDCTMTSDTLCYACEEGKMGTAAATCEACGTGTYSTEAGQSYCGTVPAGSEAVFGDGLRVNYRACEAGSFSEGNADECTGCVEGTTWQGEAGKTSCTACKTCSVGEYVEHGCTTLTDTVCGVCEAGKSGDGVECVDCEFGKYSADGASYCATAGAGYRANVDRTGELACPRNTFSTGATDTCEECLDGGHSDAGSSSCDRCGAGEYYDAGTNACRECPAGSVTLTGASSLEACETCEEGSTYQPESGQAFCLQCATCGLGSEIEQECTLTANTECMACGPSFAGLGGQDECAACRGDREYTTEQGSAVCDLSAPGWMPNVGHTGVVGCPIGTDAPDCACPRNWYLDEAEYQCMKIDKEGVGWHEGMTLSSLRVLPGFWRTGANSSDVRECPVAEACVGSGLGGRNLTYCREGHKGPYCNLCEDGYAPDPFRICQECNVTTKGVLTTAGAFVGGLGALFLLYKILDRFVWRTRPKVKRSMKTGAKIIFVTGQIMASLPSIVPAISLPENYKESLEGLQVFGLNPFEIIGVGCFSGGFNLNWMLLSMTAGPLALCGLLAAVWGMDAAIALTFLVLPTVTTTIFKIFPCDELDDGEEYLHADYSLKCTDPSHGFWVLYGAAMVLVWPVGVLAMYAALLHKNRARIGRPEAERELDEGIKTTAFLWELYRPSYWWFEIFETARRLAMTGVLGAISPGTDAQLAAGIVLTFACTMAYVGCRPFVELKDNALGVLTNAQIFLVMLTAMVMKRGGEGGGGLGGEAEDGIGALLICLQALVFAVFLVFGAVQCRAYKSDGDAGKRSEAGLALGVLKKSAKSGLAGGGGGAG</sequence>
<dbReference type="InterPro" id="IPR009030">
    <property type="entry name" value="Growth_fac_rcpt_cys_sf"/>
</dbReference>
<feature type="transmembrane region" description="Helical" evidence="3">
    <location>
        <begin position="1287"/>
        <end position="1306"/>
    </location>
</feature>
<dbReference type="Gene3D" id="2.60.120.200">
    <property type="match status" value="2"/>
</dbReference>
<feature type="disulfide bond" evidence="1">
    <location>
        <begin position="795"/>
        <end position="813"/>
    </location>
</feature>
<feature type="transmembrane region" description="Helical" evidence="3">
    <location>
        <begin position="1566"/>
        <end position="1585"/>
    </location>
</feature>